<evidence type="ECO:0000313" key="1">
    <source>
        <dbReference type="EMBL" id="KAG1371374.1"/>
    </source>
</evidence>
<accession>A0A8K0NFR7</accession>
<reference evidence="1" key="1">
    <citation type="journal article" date="2017" name="Gigascience">
        <title>The genome draft of coconut (Cocos nucifera).</title>
        <authorList>
            <person name="Xiao Y."/>
            <person name="Xu P."/>
            <person name="Fan H."/>
            <person name="Baudouin L."/>
            <person name="Xia W."/>
            <person name="Bocs S."/>
            <person name="Xu J."/>
            <person name="Li Q."/>
            <person name="Guo A."/>
            <person name="Zhou L."/>
            <person name="Li J."/>
            <person name="Wu Y."/>
            <person name="Ma Z."/>
            <person name="Armero A."/>
            <person name="Issali A.E."/>
            <person name="Liu N."/>
            <person name="Peng M."/>
            <person name="Yang Y."/>
        </authorList>
    </citation>
    <scope>NUCLEOTIDE SEQUENCE</scope>
    <source>
        <tissue evidence="1">Spear leaf of Hainan Tall coconut</tissue>
    </source>
</reference>
<protein>
    <submittedName>
        <fullName evidence="1">Uncharacterized protein</fullName>
    </submittedName>
</protein>
<dbReference type="Proteomes" id="UP000797356">
    <property type="component" value="Chromosome 16"/>
</dbReference>
<dbReference type="AlphaFoldDB" id="A0A8K0NFR7"/>
<organism evidence="1 2">
    <name type="scientific">Cocos nucifera</name>
    <name type="common">Coconut palm</name>
    <dbReference type="NCBI Taxonomy" id="13894"/>
    <lineage>
        <taxon>Eukaryota</taxon>
        <taxon>Viridiplantae</taxon>
        <taxon>Streptophyta</taxon>
        <taxon>Embryophyta</taxon>
        <taxon>Tracheophyta</taxon>
        <taxon>Spermatophyta</taxon>
        <taxon>Magnoliopsida</taxon>
        <taxon>Liliopsida</taxon>
        <taxon>Arecaceae</taxon>
        <taxon>Arecoideae</taxon>
        <taxon>Cocoseae</taxon>
        <taxon>Attaleinae</taxon>
        <taxon>Cocos</taxon>
    </lineage>
</organism>
<gene>
    <name evidence="1" type="ORF">COCNU_16G004680</name>
</gene>
<reference evidence="1" key="2">
    <citation type="submission" date="2019-07" db="EMBL/GenBank/DDBJ databases">
        <authorList>
            <person name="Yang Y."/>
            <person name="Bocs S."/>
            <person name="Baudouin L."/>
        </authorList>
    </citation>
    <scope>NUCLEOTIDE SEQUENCE</scope>
    <source>
        <tissue evidence="1">Spear leaf of Hainan Tall coconut</tissue>
    </source>
</reference>
<comment type="caution">
    <text evidence="1">The sequence shown here is derived from an EMBL/GenBank/DDBJ whole genome shotgun (WGS) entry which is preliminary data.</text>
</comment>
<proteinExistence type="predicted"/>
<name>A0A8K0NFR7_COCNU</name>
<sequence>MEHWGLGCCEKKKPSIDGAHHMAHVIRCAPVAQWTEAPPGFNDGAVPSHRPSLPS</sequence>
<keyword evidence="2" id="KW-1185">Reference proteome</keyword>
<dbReference type="EMBL" id="CM017887">
    <property type="protein sequence ID" value="KAG1371374.1"/>
    <property type="molecule type" value="Genomic_DNA"/>
</dbReference>
<evidence type="ECO:0000313" key="2">
    <source>
        <dbReference type="Proteomes" id="UP000797356"/>
    </source>
</evidence>